<sequence length="156" mass="18925">MLQICMKSDELGWLQQRRGEIFHKFHQQLLSRRASHQRFGCNSRIFAEYVYQEGILQYKQYLGLYIKEELGYREVKVSNAKVYKLETYHYFDFDATNEVHYKPEDLKRVLYAFRVRQPRINHKKHVVEENRSREDLRSWSRKLPLVPLGSVSLLDR</sequence>
<name>A0A4C1UZF7_EUMVA</name>
<evidence type="ECO:0000313" key="2">
    <source>
        <dbReference type="EMBL" id="GBP31851.1"/>
    </source>
</evidence>
<accession>A0A4C1UZF7</accession>
<reference evidence="2 3" key="1">
    <citation type="journal article" date="2019" name="Commun. Biol.">
        <title>The bagworm genome reveals a unique fibroin gene that provides high tensile strength.</title>
        <authorList>
            <person name="Kono N."/>
            <person name="Nakamura H."/>
            <person name="Ohtoshi R."/>
            <person name="Tomita M."/>
            <person name="Numata K."/>
            <person name="Arakawa K."/>
        </authorList>
    </citation>
    <scope>NUCLEOTIDE SEQUENCE [LARGE SCALE GENOMIC DNA]</scope>
</reference>
<dbReference type="InterPro" id="IPR014756">
    <property type="entry name" value="Ig_E-set"/>
</dbReference>
<comment type="caution">
    <text evidence="2">The sequence shown here is derived from an EMBL/GenBank/DDBJ whole genome shotgun (WGS) entry which is preliminary data.</text>
</comment>
<dbReference type="SUPFAM" id="SSF81296">
    <property type="entry name" value="E set domains"/>
    <property type="match status" value="1"/>
</dbReference>
<organism evidence="2 3">
    <name type="scientific">Eumeta variegata</name>
    <name type="common">Bagworm moth</name>
    <name type="synonym">Eumeta japonica</name>
    <dbReference type="NCBI Taxonomy" id="151549"/>
    <lineage>
        <taxon>Eukaryota</taxon>
        <taxon>Metazoa</taxon>
        <taxon>Ecdysozoa</taxon>
        <taxon>Arthropoda</taxon>
        <taxon>Hexapoda</taxon>
        <taxon>Insecta</taxon>
        <taxon>Pterygota</taxon>
        <taxon>Neoptera</taxon>
        <taxon>Endopterygota</taxon>
        <taxon>Lepidoptera</taxon>
        <taxon>Glossata</taxon>
        <taxon>Ditrysia</taxon>
        <taxon>Tineoidea</taxon>
        <taxon>Psychidae</taxon>
        <taxon>Oiketicinae</taxon>
        <taxon>Eumeta</taxon>
    </lineage>
</organism>
<evidence type="ECO:0000259" key="1">
    <source>
        <dbReference type="Pfam" id="PF03723"/>
    </source>
</evidence>
<feature type="domain" description="Hemocyanin C-terminal" evidence="1">
    <location>
        <begin position="65"/>
        <end position="127"/>
    </location>
</feature>
<dbReference type="Pfam" id="PF03723">
    <property type="entry name" value="Hemocyanin_C"/>
    <property type="match status" value="1"/>
</dbReference>
<evidence type="ECO:0000313" key="3">
    <source>
        <dbReference type="Proteomes" id="UP000299102"/>
    </source>
</evidence>
<dbReference type="InterPro" id="IPR005203">
    <property type="entry name" value="Hemocyanin_C"/>
</dbReference>
<dbReference type="EMBL" id="BGZK01000252">
    <property type="protein sequence ID" value="GBP31851.1"/>
    <property type="molecule type" value="Genomic_DNA"/>
</dbReference>
<dbReference type="AlphaFoldDB" id="A0A4C1UZF7"/>
<proteinExistence type="predicted"/>
<protein>
    <submittedName>
        <fullName evidence="2">Arylphorin subunit alpha</fullName>
    </submittedName>
</protein>
<gene>
    <name evidence="2" type="ORF">EVAR_16625_1</name>
</gene>
<keyword evidence="3" id="KW-1185">Reference proteome</keyword>
<dbReference type="Proteomes" id="UP000299102">
    <property type="component" value="Unassembled WGS sequence"/>
</dbReference>